<gene>
    <name evidence="3" type="ORF">HHUSO_G25478</name>
</gene>
<protein>
    <submittedName>
        <fullName evidence="3">Perforin-1-like</fullName>
    </submittedName>
</protein>
<dbReference type="SMART" id="SM00239">
    <property type="entry name" value="C2"/>
    <property type="match status" value="1"/>
</dbReference>
<dbReference type="SUPFAM" id="SSF49562">
    <property type="entry name" value="C2 domain (Calcium/lipid-binding domain, CaLB)"/>
    <property type="match status" value="1"/>
</dbReference>
<sequence length="136" mass="15289">MASNRRWGCLLIFLALHFLAQLNGCHCANIKVTVFRGFGLRPDSYSPADGFVRVYYNNKDYGRTQIIQDSGNPAWNQNFFINNVSFGKKLELKVYDNDLMFNDLLGTCISYPRVSSSTISCSLNKGGTVTYSYSVS</sequence>
<keyword evidence="1" id="KW-0732">Signal</keyword>
<comment type="caution">
    <text evidence="3">The sequence shown here is derived from an EMBL/GenBank/DDBJ whole genome shotgun (WGS) entry which is preliminary data.</text>
</comment>
<proteinExistence type="predicted"/>
<name>A0ABR0YPV7_HUSHU</name>
<evidence type="ECO:0000313" key="3">
    <source>
        <dbReference type="EMBL" id="KAK6474627.1"/>
    </source>
</evidence>
<dbReference type="Pfam" id="PF00168">
    <property type="entry name" value="C2"/>
    <property type="match status" value="1"/>
</dbReference>
<feature type="signal peptide" evidence="1">
    <location>
        <begin position="1"/>
        <end position="27"/>
    </location>
</feature>
<dbReference type="InterPro" id="IPR035892">
    <property type="entry name" value="C2_domain_sf"/>
</dbReference>
<evidence type="ECO:0000313" key="4">
    <source>
        <dbReference type="Proteomes" id="UP001369086"/>
    </source>
</evidence>
<reference evidence="3 4" key="1">
    <citation type="submission" date="2021-05" db="EMBL/GenBank/DDBJ databases">
        <authorList>
            <person name="Zahm M."/>
            <person name="Klopp C."/>
            <person name="Cabau C."/>
            <person name="Kuhl H."/>
            <person name="Suciu R."/>
            <person name="Ciorpac M."/>
            <person name="Holostenco D."/>
            <person name="Gessner J."/>
            <person name="Wuertz S."/>
            <person name="Hohne C."/>
            <person name="Stock M."/>
            <person name="Gislard M."/>
            <person name="Lluch J."/>
            <person name="Milhes M."/>
            <person name="Lampietro C."/>
            <person name="Lopez Roques C."/>
            <person name="Donnadieu C."/>
            <person name="Du K."/>
            <person name="Schartl M."/>
            <person name="Guiguen Y."/>
        </authorList>
    </citation>
    <scope>NUCLEOTIDE SEQUENCE [LARGE SCALE GENOMIC DNA]</scope>
    <source>
        <strain evidence="3">Hh-F2</strain>
        <tissue evidence="3">Blood</tissue>
    </source>
</reference>
<dbReference type="EMBL" id="JAHFZB010000025">
    <property type="protein sequence ID" value="KAK6474627.1"/>
    <property type="molecule type" value="Genomic_DNA"/>
</dbReference>
<dbReference type="InterPro" id="IPR000008">
    <property type="entry name" value="C2_dom"/>
</dbReference>
<dbReference type="PROSITE" id="PS50004">
    <property type="entry name" value="C2"/>
    <property type="match status" value="1"/>
</dbReference>
<dbReference type="InterPro" id="IPR052784">
    <property type="entry name" value="Perforin-1_pore-forming"/>
</dbReference>
<feature type="chain" id="PRO_5046026523" evidence="1">
    <location>
        <begin position="28"/>
        <end position="136"/>
    </location>
</feature>
<feature type="domain" description="C2" evidence="2">
    <location>
        <begin position="8"/>
        <end position="131"/>
    </location>
</feature>
<dbReference type="PANTHER" id="PTHR46096">
    <property type="entry name" value="PERFORIN-1"/>
    <property type="match status" value="1"/>
</dbReference>
<dbReference type="Proteomes" id="UP001369086">
    <property type="component" value="Unassembled WGS sequence"/>
</dbReference>
<evidence type="ECO:0000259" key="2">
    <source>
        <dbReference type="PROSITE" id="PS50004"/>
    </source>
</evidence>
<dbReference type="PANTHER" id="PTHR46096:SF1">
    <property type="entry name" value="PERFORIN 1.5"/>
    <property type="match status" value="1"/>
</dbReference>
<keyword evidence="4" id="KW-1185">Reference proteome</keyword>
<accession>A0ABR0YPV7</accession>
<dbReference type="Gene3D" id="2.60.40.150">
    <property type="entry name" value="C2 domain"/>
    <property type="match status" value="1"/>
</dbReference>
<organism evidence="3 4">
    <name type="scientific">Huso huso</name>
    <name type="common">Beluga</name>
    <name type="synonym">Acipenser huso</name>
    <dbReference type="NCBI Taxonomy" id="61971"/>
    <lineage>
        <taxon>Eukaryota</taxon>
        <taxon>Metazoa</taxon>
        <taxon>Chordata</taxon>
        <taxon>Craniata</taxon>
        <taxon>Vertebrata</taxon>
        <taxon>Euteleostomi</taxon>
        <taxon>Actinopterygii</taxon>
        <taxon>Chondrostei</taxon>
        <taxon>Acipenseriformes</taxon>
        <taxon>Acipenseridae</taxon>
        <taxon>Huso</taxon>
    </lineage>
</organism>
<evidence type="ECO:0000256" key="1">
    <source>
        <dbReference type="SAM" id="SignalP"/>
    </source>
</evidence>